<gene>
    <name evidence="2" type="ORF">EAH86_16910</name>
</gene>
<organism evidence="2 3">
    <name type="scientific">Pedococcus bigeumensis</name>
    <dbReference type="NCBI Taxonomy" id="433644"/>
    <lineage>
        <taxon>Bacteria</taxon>
        <taxon>Bacillati</taxon>
        <taxon>Actinomycetota</taxon>
        <taxon>Actinomycetes</taxon>
        <taxon>Micrococcales</taxon>
        <taxon>Intrasporangiaceae</taxon>
        <taxon>Pedococcus</taxon>
    </lineage>
</organism>
<proteinExistence type="predicted"/>
<dbReference type="RefSeq" id="WP_140742894.1">
    <property type="nucleotide sequence ID" value="NZ_RCZM01000006.1"/>
</dbReference>
<reference evidence="2 3" key="1">
    <citation type="journal article" date="2019" name="Environ. Microbiol.">
        <title>Species interactions and distinct microbial communities in high Arctic permafrost affected cryosols are associated with the CH4 and CO2 gas fluxes.</title>
        <authorList>
            <person name="Altshuler I."/>
            <person name="Hamel J."/>
            <person name="Turney S."/>
            <person name="Magnuson E."/>
            <person name="Levesque R."/>
            <person name="Greer C."/>
            <person name="Whyte L.G."/>
        </authorList>
    </citation>
    <scope>NUCLEOTIDE SEQUENCE [LARGE SCALE GENOMIC DNA]</scope>
    <source>
        <strain evidence="2 3">S9.3A</strain>
    </source>
</reference>
<sequence length="177" mass="18269">MATTPQQLRTLAVATGVVVLLGVLGGVGVWLTRADPAPQPGALRVVESNGGASAQSPPGHAPFVAVGSVSQLHPGQMQTLQVTVTNPDEVAYQILELTATPQDANPYCSGHTNLVVSSYQSSKPGSRTYLVPRRSSITIPLTIMMLNTATSQDSCKNVSFPLAFGGLATQGQGNGNS</sequence>
<keyword evidence="1" id="KW-0812">Transmembrane</keyword>
<dbReference type="AlphaFoldDB" id="A0A502CP64"/>
<protein>
    <submittedName>
        <fullName evidence="2">Uncharacterized protein</fullName>
    </submittedName>
</protein>
<dbReference type="Proteomes" id="UP000317722">
    <property type="component" value="Unassembled WGS sequence"/>
</dbReference>
<dbReference type="OrthoDB" id="4864610at2"/>
<keyword evidence="1" id="KW-1133">Transmembrane helix</keyword>
<evidence type="ECO:0000313" key="2">
    <source>
        <dbReference type="EMBL" id="TPG13909.1"/>
    </source>
</evidence>
<keyword evidence="3" id="KW-1185">Reference proteome</keyword>
<dbReference type="EMBL" id="RCZM01000006">
    <property type="protein sequence ID" value="TPG13909.1"/>
    <property type="molecule type" value="Genomic_DNA"/>
</dbReference>
<name>A0A502CP64_9MICO</name>
<comment type="caution">
    <text evidence="2">The sequence shown here is derived from an EMBL/GenBank/DDBJ whole genome shotgun (WGS) entry which is preliminary data.</text>
</comment>
<accession>A0A502CP64</accession>
<feature type="transmembrane region" description="Helical" evidence="1">
    <location>
        <begin position="12"/>
        <end position="31"/>
    </location>
</feature>
<keyword evidence="1" id="KW-0472">Membrane</keyword>
<evidence type="ECO:0000313" key="3">
    <source>
        <dbReference type="Proteomes" id="UP000317722"/>
    </source>
</evidence>
<evidence type="ECO:0000256" key="1">
    <source>
        <dbReference type="SAM" id="Phobius"/>
    </source>
</evidence>